<keyword evidence="2" id="KW-1185">Reference proteome</keyword>
<evidence type="ECO:0000313" key="1">
    <source>
        <dbReference type="EMBL" id="EAY31749.1"/>
    </source>
</evidence>
<sequence length="38" mass="4164">MATILTQVTQFSEGHLFLLLNGYIVTQCVAQPLSNKAI</sequence>
<proteinExistence type="predicted"/>
<comment type="caution">
    <text evidence="1">The sequence shown here is derived from an EMBL/GenBank/DDBJ whole genome shotgun (WGS) entry which is preliminary data.</text>
</comment>
<reference evidence="1 2" key="1">
    <citation type="submission" date="2007-01" db="EMBL/GenBank/DDBJ databases">
        <authorList>
            <person name="Haygood M."/>
            <person name="Podell S."/>
            <person name="Anderson C."/>
            <person name="Hopkinson B."/>
            <person name="Roe K."/>
            <person name="Barbeau K."/>
            <person name="Gaasterland T."/>
            <person name="Ferriera S."/>
            <person name="Johnson J."/>
            <person name="Kravitz S."/>
            <person name="Beeson K."/>
            <person name="Sutton G."/>
            <person name="Rogers Y.-H."/>
            <person name="Friedman R."/>
            <person name="Frazier M."/>
            <person name="Venter J.C."/>
        </authorList>
    </citation>
    <scope>NUCLEOTIDE SEQUENCE [LARGE SCALE GENOMIC DNA]</scope>
    <source>
        <strain evidence="1 2">ATCC 23134</strain>
    </source>
</reference>
<gene>
    <name evidence="1" type="ORF">M23134_05255</name>
</gene>
<accession>A1ZDL0</accession>
<dbReference type="AlphaFoldDB" id="A1ZDL0"/>
<organism evidence="1 2">
    <name type="scientific">Microscilla marina ATCC 23134</name>
    <dbReference type="NCBI Taxonomy" id="313606"/>
    <lineage>
        <taxon>Bacteria</taxon>
        <taxon>Pseudomonadati</taxon>
        <taxon>Bacteroidota</taxon>
        <taxon>Cytophagia</taxon>
        <taxon>Cytophagales</taxon>
        <taxon>Microscillaceae</taxon>
        <taxon>Microscilla</taxon>
    </lineage>
</organism>
<name>A1ZDL0_MICM2</name>
<dbReference type="Proteomes" id="UP000004095">
    <property type="component" value="Unassembled WGS sequence"/>
</dbReference>
<evidence type="ECO:0000313" key="2">
    <source>
        <dbReference type="Proteomes" id="UP000004095"/>
    </source>
</evidence>
<protein>
    <submittedName>
        <fullName evidence="1">Uncharacterized protein</fullName>
    </submittedName>
</protein>
<dbReference type="EMBL" id="AAWS01000002">
    <property type="protein sequence ID" value="EAY31749.1"/>
    <property type="molecule type" value="Genomic_DNA"/>
</dbReference>